<evidence type="ECO:0000313" key="1">
    <source>
        <dbReference type="EMBL" id="ALA45428.1"/>
    </source>
</evidence>
<name>A0A0K2FH78_9CAUD</name>
<keyword evidence="2" id="KW-1185">Reference proteome</keyword>
<reference evidence="1" key="1">
    <citation type="submission" date="2015-09" db="EMBL/GenBank/DDBJ databases">
        <authorList>
            <person name="Zhao X."/>
        </authorList>
    </citation>
    <scope>NUCLEOTIDE SEQUENCE</scope>
</reference>
<proteinExistence type="predicted"/>
<dbReference type="EMBL" id="KT321316">
    <property type="protein sequence ID" value="ALA45428.1"/>
    <property type="molecule type" value="Genomic_DNA"/>
</dbReference>
<gene>
    <name evidence="1" type="ORF">ADP64_000042</name>
</gene>
<sequence>METRIDYLKHLDGVESWFVERDGIHYAVAQLLIKNPKPGKEKLAAQMAVPPNTVPTVRRIDPSGKVAFVESAMASTRYQVENVIRNGMQAYGVEAA</sequence>
<dbReference type="GeneID" id="26798925"/>
<protein>
    <submittedName>
        <fullName evidence="1">Uncharacterized protein</fullName>
    </submittedName>
</protein>
<dbReference type="KEGG" id="vg:26798925"/>
<dbReference type="Proteomes" id="UP000201646">
    <property type="component" value="Segment"/>
</dbReference>
<dbReference type="RefSeq" id="YP_009226460.1">
    <property type="nucleotide sequence ID" value="NC_029106.1"/>
</dbReference>
<evidence type="ECO:0000313" key="2">
    <source>
        <dbReference type="Proteomes" id="UP000201646"/>
    </source>
</evidence>
<organism evidence="1 2">
    <name type="scientific">Achromobacter phage phiAxp-2</name>
    <dbReference type="NCBI Taxonomy" id="1664246"/>
    <lineage>
        <taxon>Viruses</taxon>
        <taxon>Duplodnaviria</taxon>
        <taxon>Heunggongvirae</taxon>
        <taxon>Uroviricota</taxon>
        <taxon>Caudoviricetes</taxon>
        <taxon>Casjensviridae</taxon>
        <taxon>Fengtaivirus</taxon>
        <taxon>Fengtaivirus Axp2</taxon>
    </lineage>
</organism>
<accession>A0A0K2FH78</accession>